<keyword evidence="2" id="KW-0805">Transcription regulation</keyword>
<dbReference type="InterPro" id="IPR036390">
    <property type="entry name" value="WH_DNA-bd_sf"/>
</dbReference>
<evidence type="ECO:0000313" key="10">
    <source>
        <dbReference type="Proteomes" id="UP000051565"/>
    </source>
</evidence>
<accession>A0A0R2JPS0</accession>
<protein>
    <recommendedName>
        <fullName evidence="6">HTH-type transcriptional regulator SarZ</fullName>
    </recommendedName>
    <alternativeName>
        <fullName evidence="7">Staphylococcal accessory regulator Z</fullName>
    </alternativeName>
</protein>
<dbReference type="PANTHER" id="PTHR42756:SF1">
    <property type="entry name" value="TRANSCRIPTIONAL REPRESSOR OF EMRAB OPERON"/>
    <property type="match status" value="1"/>
</dbReference>
<dbReference type="PATRIC" id="fig|1122148.6.peg.549"/>
<evidence type="ECO:0000259" key="8">
    <source>
        <dbReference type="PROSITE" id="PS50995"/>
    </source>
</evidence>
<gene>
    <name evidence="9" type="ORF">IV52_GL000528</name>
</gene>
<sequence length="156" mass="17786">MGVDMEKLTGVDSKVCFAIYNANKKFNRFYQNALSSYDLTYPQYIVMVVLWQYAPMTVRELGSHVDLDSGTLTPLLKRLDKKGWITKERSKKDERVVNIGVTDQAKKLEDDICTHVDTCFDILGMSKTQIADSVEVIDNILDKLDKVDTKKIKDAK</sequence>
<dbReference type="GO" id="GO:0005737">
    <property type="term" value="C:cytoplasm"/>
    <property type="evidence" value="ECO:0007669"/>
    <property type="project" value="UniProtKB-SubCell"/>
</dbReference>
<dbReference type="PROSITE" id="PS50995">
    <property type="entry name" value="HTH_MARR_2"/>
    <property type="match status" value="1"/>
</dbReference>
<evidence type="ECO:0000256" key="5">
    <source>
        <dbReference type="ARBA" id="ARBA00046337"/>
    </source>
</evidence>
<dbReference type="Gene3D" id="1.10.10.10">
    <property type="entry name" value="Winged helix-like DNA-binding domain superfamily/Winged helix DNA-binding domain"/>
    <property type="match status" value="1"/>
</dbReference>
<dbReference type="Pfam" id="PF22381">
    <property type="entry name" value="Staph_reg_Sar_Rot"/>
    <property type="match status" value="1"/>
</dbReference>
<dbReference type="PRINTS" id="PR00598">
    <property type="entry name" value="HTHMARR"/>
</dbReference>
<dbReference type="SMART" id="SM00347">
    <property type="entry name" value="HTH_MARR"/>
    <property type="match status" value="1"/>
</dbReference>
<evidence type="ECO:0000313" key="9">
    <source>
        <dbReference type="EMBL" id="KRN79123.1"/>
    </source>
</evidence>
<evidence type="ECO:0000256" key="2">
    <source>
        <dbReference type="ARBA" id="ARBA00023015"/>
    </source>
</evidence>
<dbReference type="STRING" id="53444.AYR59_06100"/>
<dbReference type="PANTHER" id="PTHR42756">
    <property type="entry name" value="TRANSCRIPTIONAL REGULATOR, MARR"/>
    <property type="match status" value="1"/>
</dbReference>
<organism evidence="9 10">
    <name type="scientific">Fructilactobacillus lindneri DSM 20690 = JCM 11027</name>
    <dbReference type="NCBI Taxonomy" id="1122148"/>
    <lineage>
        <taxon>Bacteria</taxon>
        <taxon>Bacillati</taxon>
        <taxon>Bacillota</taxon>
        <taxon>Bacilli</taxon>
        <taxon>Lactobacillales</taxon>
        <taxon>Lactobacillaceae</taxon>
        <taxon>Fructilactobacillus</taxon>
    </lineage>
</organism>
<reference evidence="9 10" key="1">
    <citation type="journal article" date="2015" name="Genome Announc.">
        <title>Expanding the biotechnology potential of lactobacilli through comparative genomics of 213 strains and associated genera.</title>
        <authorList>
            <person name="Sun Z."/>
            <person name="Harris H.M."/>
            <person name="McCann A."/>
            <person name="Guo C."/>
            <person name="Argimon S."/>
            <person name="Zhang W."/>
            <person name="Yang X."/>
            <person name="Jeffery I.B."/>
            <person name="Cooney J.C."/>
            <person name="Kagawa T.F."/>
            <person name="Liu W."/>
            <person name="Song Y."/>
            <person name="Salvetti E."/>
            <person name="Wrobel A."/>
            <person name="Rasinkangas P."/>
            <person name="Parkhill J."/>
            <person name="Rea M.C."/>
            <person name="O'Sullivan O."/>
            <person name="Ritari J."/>
            <person name="Douillard F.P."/>
            <person name="Paul Ross R."/>
            <person name="Yang R."/>
            <person name="Briner A.E."/>
            <person name="Felis G.E."/>
            <person name="de Vos W.M."/>
            <person name="Barrangou R."/>
            <person name="Klaenhammer T.R."/>
            <person name="Caufield P.W."/>
            <person name="Cui Y."/>
            <person name="Zhang H."/>
            <person name="O'Toole P.W."/>
        </authorList>
    </citation>
    <scope>NUCLEOTIDE SEQUENCE [LARGE SCALE GENOMIC DNA]</scope>
    <source>
        <strain evidence="9 10">DSM 20690</strain>
    </source>
</reference>
<dbReference type="InterPro" id="IPR000835">
    <property type="entry name" value="HTH_MarR-typ"/>
</dbReference>
<dbReference type="GO" id="GO:0003677">
    <property type="term" value="F:DNA binding"/>
    <property type="evidence" value="ECO:0007669"/>
    <property type="project" value="UniProtKB-KW"/>
</dbReference>
<keyword evidence="10" id="KW-1185">Reference proteome</keyword>
<evidence type="ECO:0000256" key="6">
    <source>
        <dbReference type="ARBA" id="ARBA00047188"/>
    </source>
</evidence>
<dbReference type="SUPFAM" id="SSF46785">
    <property type="entry name" value="Winged helix' DNA-binding domain"/>
    <property type="match status" value="1"/>
</dbReference>
<feature type="domain" description="HTH marR-type" evidence="8">
    <location>
        <begin position="12"/>
        <end position="146"/>
    </location>
</feature>
<evidence type="ECO:0000256" key="4">
    <source>
        <dbReference type="ARBA" id="ARBA00023163"/>
    </source>
</evidence>
<evidence type="ECO:0000256" key="3">
    <source>
        <dbReference type="ARBA" id="ARBA00023125"/>
    </source>
</evidence>
<comment type="caution">
    <text evidence="9">The sequence shown here is derived from an EMBL/GenBank/DDBJ whole genome shotgun (WGS) entry which is preliminary data.</text>
</comment>
<proteinExistence type="inferred from homology"/>
<dbReference type="Proteomes" id="UP000051565">
    <property type="component" value="Unassembled WGS sequence"/>
</dbReference>
<keyword evidence="4" id="KW-0804">Transcription</keyword>
<comment type="similarity">
    <text evidence="5">Belongs to the SarZ family.</text>
</comment>
<evidence type="ECO:0000256" key="1">
    <source>
        <dbReference type="ARBA" id="ARBA00004496"/>
    </source>
</evidence>
<dbReference type="EMBL" id="JQBT01000032">
    <property type="protein sequence ID" value="KRN79123.1"/>
    <property type="molecule type" value="Genomic_DNA"/>
</dbReference>
<dbReference type="InterPro" id="IPR055166">
    <property type="entry name" value="Transc_reg_Sar_Rot_HTH"/>
</dbReference>
<dbReference type="GO" id="GO:0003700">
    <property type="term" value="F:DNA-binding transcription factor activity"/>
    <property type="evidence" value="ECO:0007669"/>
    <property type="project" value="InterPro"/>
</dbReference>
<comment type="subcellular location">
    <subcellularLocation>
        <location evidence="1">Cytoplasm</location>
    </subcellularLocation>
</comment>
<dbReference type="InterPro" id="IPR036388">
    <property type="entry name" value="WH-like_DNA-bd_sf"/>
</dbReference>
<dbReference type="AlphaFoldDB" id="A0A0R2JPS0"/>
<keyword evidence="3" id="KW-0238">DNA-binding</keyword>
<name>A0A0R2JPS0_9LACO</name>
<evidence type="ECO:0000256" key="7">
    <source>
        <dbReference type="ARBA" id="ARBA00047207"/>
    </source>
</evidence>